<evidence type="ECO:0000313" key="2">
    <source>
        <dbReference type="Proteomes" id="UP000039865"/>
    </source>
</evidence>
<dbReference type="AlphaFoldDB" id="A0A078AD80"/>
<protein>
    <submittedName>
        <fullName evidence="1">Uncharacterized protein</fullName>
    </submittedName>
</protein>
<accession>A0A078AD80</accession>
<dbReference type="InParanoid" id="A0A078AD80"/>
<proteinExistence type="predicted"/>
<dbReference type="EMBL" id="CCKQ01008736">
    <property type="protein sequence ID" value="CDW80199.1"/>
    <property type="molecule type" value="Genomic_DNA"/>
</dbReference>
<evidence type="ECO:0000313" key="1">
    <source>
        <dbReference type="EMBL" id="CDW80199.1"/>
    </source>
</evidence>
<sequence length="185" mass="21236">MRINFYNQGYLNFISNGKTQIQHQSESNIPTEVSLFNSCFEQLGSANSIINSLYFIVFSILGASTKETFSQILQDSAPKTTMEFPSTERKMNQQDTLVTSSSAILSQHIADQAWCLYFKNNFLMYCNQKQVHQCIENHQGQSENNTPFTEDNNATRIHLIQFVCSISLRNSTRFHEIDQLTQLMP</sequence>
<keyword evidence="2" id="KW-1185">Reference proteome</keyword>
<gene>
    <name evidence="1" type="primary">Contig6124.g6547</name>
    <name evidence="1" type="ORF">STYLEM_9195</name>
</gene>
<name>A0A078AD80_STYLE</name>
<dbReference type="Proteomes" id="UP000039865">
    <property type="component" value="Unassembled WGS sequence"/>
</dbReference>
<organism evidence="1 2">
    <name type="scientific">Stylonychia lemnae</name>
    <name type="common">Ciliate</name>
    <dbReference type="NCBI Taxonomy" id="5949"/>
    <lineage>
        <taxon>Eukaryota</taxon>
        <taxon>Sar</taxon>
        <taxon>Alveolata</taxon>
        <taxon>Ciliophora</taxon>
        <taxon>Intramacronucleata</taxon>
        <taxon>Spirotrichea</taxon>
        <taxon>Stichotrichia</taxon>
        <taxon>Sporadotrichida</taxon>
        <taxon>Oxytrichidae</taxon>
        <taxon>Stylonychinae</taxon>
        <taxon>Stylonychia</taxon>
    </lineage>
</organism>
<reference evidence="1 2" key="1">
    <citation type="submission" date="2014-06" db="EMBL/GenBank/DDBJ databases">
        <authorList>
            <person name="Swart Estienne"/>
        </authorList>
    </citation>
    <scope>NUCLEOTIDE SEQUENCE [LARGE SCALE GENOMIC DNA]</scope>
    <source>
        <strain evidence="1 2">130c</strain>
    </source>
</reference>